<evidence type="ECO:0000313" key="2">
    <source>
        <dbReference type="Proteomes" id="UP000808337"/>
    </source>
</evidence>
<dbReference type="AlphaFoldDB" id="A0A9D7SY39"/>
<gene>
    <name evidence="1" type="ORF">IPP15_23370</name>
</gene>
<protein>
    <submittedName>
        <fullName evidence="1">Uncharacterized protein</fullName>
    </submittedName>
</protein>
<organism evidence="1 2">
    <name type="scientific">Candidatus Opimibacter skivensis</name>
    <dbReference type="NCBI Taxonomy" id="2982028"/>
    <lineage>
        <taxon>Bacteria</taxon>
        <taxon>Pseudomonadati</taxon>
        <taxon>Bacteroidota</taxon>
        <taxon>Saprospiria</taxon>
        <taxon>Saprospirales</taxon>
        <taxon>Saprospiraceae</taxon>
        <taxon>Candidatus Opimibacter</taxon>
    </lineage>
</organism>
<dbReference type="EMBL" id="JADKGY010000034">
    <property type="protein sequence ID" value="MBK9985247.1"/>
    <property type="molecule type" value="Genomic_DNA"/>
</dbReference>
<evidence type="ECO:0000313" key="1">
    <source>
        <dbReference type="EMBL" id="MBK9985247.1"/>
    </source>
</evidence>
<dbReference type="Proteomes" id="UP000808337">
    <property type="component" value="Unassembled WGS sequence"/>
</dbReference>
<proteinExistence type="predicted"/>
<name>A0A9D7SY39_9BACT</name>
<sequence length="94" mass="10560">MKSIDATCDMKLRVGWGANGNQEGIPNYARYGLVVLLQTCSYQPTFRPPSEGTYGNPDLNWKLLHNPTSVLTLCFVRDDSISQLMRTIKTNMCC</sequence>
<accession>A0A9D7SY39</accession>
<reference evidence="1 2" key="1">
    <citation type="submission" date="2020-10" db="EMBL/GenBank/DDBJ databases">
        <title>Connecting structure to function with the recovery of over 1000 high-quality activated sludge metagenome-assembled genomes encoding full-length rRNA genes using long-read sequencing.</title>
        <authorList>
            <person name="Singleton C.M."/>
            <person name="Petriglieri F."/>
            <person name="Kristensen J.M."/>
            <person name="Kirkegaard R.H."/>
            <person name="Michaelsen T.Y."/>
            <person name="Andersen M.H."/>
            <person name="Karst S.M."/>
            <person name="Dueholm M.S."/>
            <person name="Nielsen P.H."/>
            <person name="Albertsen M."/>
        </authorList>
    </citation>
    <scope>NUCLEOTIDE SEQUENCE [LARGE SCALE GENOMIC DNA]</scope>
    <source>
        <strain evidence="1">Ribe_18-Q3-R11-54_MAXAC.273</strain>
    </source>
</reference>
<comment type="caution">
    <text evidence="1">The sequence shown here is derived from an EMBL/GenBank/DDBJ whole genome shotgun (WGS) entry which is preliminary data.</text>
</comment>